<sequence>MCVKIDEKKSTAEIRISKNFYPKEVVDKALKSFKGVEISKREEETYFHISMKAENADVERLALEFCNLLLAILKGSAL</sequence>
<dbReference type="InterPro" id="IPR049918">
    <property type="entry name" value="HxsD-rel"/>
</dbReference>
<accession>A0A497JK95</accession>
<dbReference type="AlphaFoldDB" id="A0A497JK95"/>
<dbReference type="EMBL" id="QMWO01000002">
    <property type="protein sequence ID" value="RLG70455.1"/>
    <property type="molecule type" value="Genomic_DNA"/>
</dbReference>
<comment type="caution">
    <text evidence="1">The sequence shown here is derived from an EMBL/GenBank/DDBJ whole genome shotgun (WGS) entry which is preliminary data.</text>
</comment>
<gene>
    <name evidence="1" type="ORF">DRO07_00125</name>
</gene>
<reference evidence="1 2" key="1">
    <citation type="submission" date="2018-06" db="EMBL/GenBank/DDBJ databases">
        <title>Extensive metabolic versatility and redundancy in microbially diverse, dynamic hydrothermal sediments.</title>
        <authorList>
            <person name="Dombrowski N."/>
            <person name="Teske A."/>
            <person name="Baker B.J."/>
        </authorList>
    </citation>
    <scope>NUCLEOTIDE SEQUENCE [LARGE SCALE GENOMIC DNA]</scope>
    <source>
        <strain evidence="1">B9_G13</strain>
    </source>
</reference>
<name>A0A497JK95_9ARCH</name>
<organism evidence="1 2">
    <name type="scientific">Candidatus Iainarchaeum sp</name>
    <dbReference type="NCBI Taxonomy" id="3101447"/>
    <lineage>
        <taxon>Archaea</taxon>
        <taxon>Candidatus Iainarchaeota</taxon>
        <taxon>Candidatus Iainarchaeia</taxon>
        <taxon>Candidatus Iainarchaeales</taxon>
        <taxon>Candidatus Iainarchaeaceae</taxon>
        <taxon>Candidatus Iainarchaeum</taxon>
    </lineage>
</organism>
<protein>
    <submittedName>
        <fullName evidence="1">Uncharacterized protein</fullName>
    </submittedName>
</protein>
<evidence type="ECO:0000313" key="2">
    <source>
        <dbReference type="Proteomes" id="UP000277633"/>
    </source>
</evidence>
<proteinExistence type="predicted"/>
<dbReference type="Proteomes" id="UP000277633">
    <property type="component" value="Unassembled WGS sequence"/>
</dbReference>
<dbReference type="NCBIfam" id="NF038315">
    <property type="entry name" value="HxsD_rel"/>
    <property type="match status" value="1"/>
</dbReference>
<evidence type="ECO:0000313" key="1">
    <source>
        <dbReference type="EMBL" id="RLG70455.1"/>
    </source>
</evidence>